<evidence type="ECO:0000256" key="2">
    <source>
        <dbReference type="ARBA" id="ARBA00022475"/>
    </source>
</evidence>
<name>A0A2M9BGB9_9ACTN</name>
<reference evidence="8 9" key="1">
    <citation type="submission" date="2017-11" db="EMBL/GenBank/DDBJ databases">
        <title>Genomic Encyclopedia of Archaeal and Bacterial Type Strains, Phase II (KMG-II): From Individual Species to Whole Genera.</title>
        <authorList>
            <person name="Goeker M."/>
        </authorList>
    </citation>
    <scope>NUCLEOTIDE SEQUENCE [LARGE SCALE GENOMIC DNA]</scope>
    <source>
        <strain evidence="8 9">DSM 27763</strain>
    </source>
</reference>
<feature type="transmembrane region" description="Helical" evidence="7">
    <location>
        <begin position="143"/>
        <end position="164"/>
    </location>
</feature>
<keyword evidence="4 7" id="KW-1133">Transmembrane helix</keyword>
<feature type="transmembrane region" description="Helical" evidence="7">
    <location>
        <begin position="41"/>
        <end position="62"/>
    </location>
</feature>
<evidence type="ECO:0000256" key="1">
    <source>
        <dbReference type="ARBA" id="ARBA00004651"/>
    </source>
</evidence>
<dbReference type="InterPro" id="IPR017039">
    <property type="entry name" value="Virul_fac_BrkB"/>
</dbReference>
<comment type="caution">
    <text evidence="8">The sequence shown here is derived from an EMBL/GenBank/DDBJ whole genome shotgun (WGS) entry which is preliminary data.</text>
</comment>
<accession>A0A2M9BGB9</accession>
<feature type="compositionally biased region" description="Basic and acidic residues" evidence="6">
    <location>
        <begin position="360"/>
        <end position="373"/>
    </location>
</feature>
<keyword evidence="3 7" id="KW-0812">Transmembrane</keyword>
<comment type="subcellular location">
    <subcellularLocation>
        <location evidence="1">Cell membrane</location>
        <topology evidence="1">Multi-pass membrane protein</topology>
    </subcellularLocation>
</comment>
<sequence>MSVVGKFDRYQREHPVIGFPLAVVYKFFDDQSNYLAATVTYYAFVAIFPILLIGSSVLGFFLQNDPELRDQILDTAVASFPIINTQIASTEGLEGSTWAVVAGALTALYGILGLGQSAQNAINVAWAVPRNSRPNPFLGRGRSLVMFSMAGLVLVAIAGVTAFLSGSSELLFDESFTWVDLLIRAGVVIVSGLAFTVLFRFASARAHSFQAAAPGAFALALMWQLLQIGGAAYVQHVIGAASNLNQIFAVVLGMLGLIYIGAVMGLFGVQINVVLTKRLYPRALLTPFTDNVQLTRADRRAYSDYAKAQRHKGFEAIRVEFVKDDEGAQAPASPAVAGLGEGPAGGRGDAANGAPVVRPGRTDGREQPEPQGS</sequence>
<evidence type="ECO:0000256" key="3">
    <source>
        <dbReference type="ARBA" id="ARBA00022692"/>
    </source>
</evidence>
<feature type="transmembrane region" description="Helical" evidence="7">
    <location>
        <begin position="211"/>
        <end position="234"/>
    </location>
</feature>
<feature type="region of interest" description="Disordered" evidence="6">
    <location>
        <begin position="328"/>
        <end position="373"/>
    </location>
</feature>
<evidence type="ECO:0000256" key="5">
    <source>
        <dbReference type="ARBA" id="ARBA00023136"/>
    </source>
</evidence>
<dbReference type="EMBL" id="PGEZ01000001">
    <property type="protein sequence ID" value="PJJ56982.1"/>
    <property type="molecule type" value="Genomic_DNA"/>
</dbReference>
<proteinExistence type="predicted"/>
<dbReference type="OrthoDB" id="3349406at2"/>
<dbReference type="GO" id="GO:0005886">
    <property type="term" value="C:plasma membrane"/>
    <property type="evidence" value="ECO:0007669"/>
    <property type="project" value="UniProtKB-SubCell"/>
</dbReference>
<protein>
    <submittedName>
        <fullName evidence="8">YihY family inner membrane protein</fullName>
    </submittedName>
</protein>
<dbReference type="PANTHER" id="PTHR30213:SF1">
    <property type="entry name" value="INNER MEMBRANE PROTEIN YHJD"/>
    <property type="match status" value="1"/>
</dbReference>
<dbReference type="Proteomes" id="UP000230842">
    <property type="component" value="Unassembled WGS sequence"/>
</dbReference>
<organism evidence="8 9">
    <name type="scientific">Mumia flava</name>
    <dbReference type="NCBI Taxonomy" id="1348852"/>
    <lineage>
        <taxon>Bacteria</taxon>
        <taxon>Bacillati</taxon>
        <taxon>Actinomycetota</taxon>
        <taxon>Actinomycetes</taxon>
        <taxon>Propionibacteriales</taxon>
        <taxon>Nocardioidaceae</taxon>
        <taxon>Mumia</taxon>
    </lineage>
</organism>
<keyword evidence="9" id="KW-1185">Reference proteome</keyword>
<feature type="transmembrane region" description="Helical" evidence="7">
    <location>
        <begin position="246"/>
        <end position="269"/>
    </location>
</feature>
<dbReference type="AlphaFoldDB" id="A0A2M9BGB9"/>
<dbReference type="Pfam" id="PF03631">
    <property type="entry name" value="Virul_fac_BrkB"/>
    <property type="match status" value="1"/>
</dbReference>
<dbReference type="PANTHER" id="PTHR30213">
    <property type="entry name" value="INNER MEMBRANE PROTEIN YHJD"/>
    <property type="match status" value="1"/>
</dbReference>
<evidence type="ECO:0000256" key="7">
    <source>
        <dbReference type="SAM" id="Phobius"/>
    </source>
</evidence>
<evidence type="ECO:0000313" key="8">
    <source>
        <dbReference type="EMBL" id="PJJ56982.1"/>
    </source>
</evidence>
<feature type="compositionally biased region" description="Gly residues" evidence="6">
    <location>
        <begin position="339"/>
        <end position="348"/>
    </location>
</feature>
<keyword evidence="2" id="KW-1003">Cell membrane</keyword>
<feature type="transmembrane region" description="Helical" evidence="7">
    <location>
        <begin position="176"/>
        <end position="199"/>
    </location>
</feature>
<dbReference type="RefSeq" id="WP_100414535.1">
    <property type="nucleotide sequence ID" value="NZ_PGEZ01000001.1"/>
</dbReference>
<gene>
    <name evidence="8" type="ORF">CLV56_1201</name>
</gene>
<evidence type="ECO:0000256" key="6">
    <source>
        <dbReference type="SAM" id="MobiDB-lite"/>
    </source>
</evidence>
<keyword evidence="5 7" id="KW-0472">Membrane</keyword>
<evidence type="ECO:0000313" key="9">
    <source>
        <dbReference type="Proteomes" id="UP000230842"/>
    </source>
</evidence>
<evidence type="ECO:0000256" key="4">
    <source>
        <dbReference type="ARBA" id="ARBA00022989"/>
    </source>
</evidence>